<proteinExistence type="predicted"/>
<evidence type="ECO:0000313" key="1">
    <source>
        <dbReference type="EMBL" id="EME69736.1"/>
    </source>
</evidence>
<organism evidence="1 2">
    <name type="scientific">Paramagnetospirillum caucaseum</name>
    <dbReference type="NCBI Taxonomy" id="1244869"/>
    <lineage>
        <taxon>Bacteria</taxon>
        <taxon>Pseudomonadati</taxon>
        <taxon>Pseudomonadota</taxon>
        <taxon>Alphaproteobacteria</taxon>
        <taxon>Rhodospirillales</taxon>
        <taxon>Magnetospirillaceae</taxon>
        <taxon>Paramagnetospirillum</taxon>
    </lineage>
</organism>
<accession>M2Y9N4</accession>
<reference evidence="1 2" key="1">
    <citation type="journal article" date="2014" name="Genome Announc.">
        <title>Draft Genome Sequence of Magnetospirillum sp. Strain SO-1, a Freshwater Magnetotactic Bacterium Isolated from the Ol'khovka River, Russia.</title>
        <authorList>
            <person name="Grouzdev D.S."/>
            <person name="Dziuba M.V."/>
            <person name="Sukhacheva M.S."/>
            <person name="Mardanov A.V."/>
            <person name="Beletskiy A.V."/>
            <person name="Kuznetsov B.B."/>
            <person name="Skryabin K.G."/>
        </authorList>
    </citation>
    <scope>NUCLEOTIDE SEQUENCE [LARGE SCALE GENOMIC DNA]</scope>
    <source>
        <strain evidence="1 2">SO-1</strain>
    </source>
</reference>
<comment type="caution">
    <text evidence="1">The sequence shown here is derived from an EMBL/GenBank/DDBJ whole genome shotgun (WGS) entry which is preliminary data.</text>
</comment>
<gene>
    <name evidence="1" type="ORF">H261_11899</name>
</gene>
<evidence type="ECO:0000313" key="2">
    <source>
        <dbReference type="Proteomes" id="UP000011744"/>
    </source>
</evidence>
<dbReference type="EMBL" id="AONQ01000028">
    <property type="protein sequence ID" value="EME69736.1"/>
    <property type="molecule type" value="Genomic_DNA"/>
</dbReference>
<protein>
    <submittedName>
        <fullName evidence="1">Uncharacterized protein</fullName>
    </submittedName>
</protein>
<name>M2Y9N4_9PROT</name>
<dbReference type="AlphaFoldDB" id="M2Y9N4"/>
<keyword evidence="2" id="KW-1185">Reference proteome</keyword>
<dbReference type="Proteomes" id="UP000011744">
    <property type="component" value="Unassembled WGS sequence"/>
</dbReference>
<dbReference type="STRING" id="1244869.H261_11899"/>
<sequence>MRDRVAVVVTQPRHNLGGDHLPVPIHQGGEFGLGDIGEPRTSRSQIALATGSMLSVAMSPILVVESAQHAPWRGLLPTVHGGAAIRLSPDVGRDLSYRQAEWPERLRVRQMPGAAR</sequence>